<keyword evidence="5" id="KW-1185">Reference proteome</keyword>
<keyword evidence="1" id="KW-0862">Zinc</keyword>
<comment type="caution">
    <text evidence="4">The sequence shown here is derived from an EMBL/GenBank/DDBJ whole genome shotgun (WGS) entry which is preliminary data.</text>
</comment>
<proteinExistence type="predicted"/>
<organism evidence="4 5">
    <name type="scientific">Hypsizygus marmoreus</name>
    <name type="common">White beech mushroom</name>
    <name type="synonym">Agaricus marmoreus</name>
    <dbReference type="NCBI Taxonomy" id="39966"/>
    <lineage>
        <taxon>Eukaryota</taxon>
        <taxon>Fungi</taxon>
        <taxon>Dikarya</taxon>
        <taxon>Basidiomycota</taxon>
        <taxon>Agaricomycotina</taxon>
        <taxon>Agaricomycetes</taxon>
        <taxon>Agaricomycetidae</taxon>
        <taxon>Agaricales</taxon>
        <taxon>Tricholomatineae</taxon>
        <taxon>Lyophyllaceae</taxon>
        <taxon>Hypsizygus</taxon>
    </lineage>
</organism>
<keyword evidence="1" id="KW-0863">Zinc-finger</keyword>
<protein>
    <recommendedName>
        <fullName evidence="3">C2H2-type domain-containing protein</fullName>
    </recommendedName>
</protein>
<dbReference type="GO" id="GO:0008270">
    <property type="term" value="F:zinc ion binding"/>
    <property type="evidence" value="ECO:0007669"/>
    <property type="project" value="UniProtKB-KW"/>
</dbReference>
<feature type="region of interest" description="Disordered" evidence="2">
    <location>
        <begin position="395"/>
        <end position="423"/>
    </location>
</feature>
<dbReference type="InterPro" id="IPR013087">
    <property type="entry name" value="Znf_C2H2_type"/>
</dbReference>
<feature type="compositionally biased region" description="Polar residues" evidence="2">
    <location>
        <begin position="327"/>
        <end position="349"/>
    </location>
</feature>
<evidence type="ECO:0000256" key="2">
    <source>
        <dbReference type="SAM" id="MobiDB-lite"/>
    </source>
</evidence>
<keyword evidence="1" id="KW-0479">Metal-binding</keyword>
<feature type="compositionally biased region" description="Basic and acidic residues" evidence="2">
    <location>
        <begin position="59"/>
        <end position="69"/>
    </location>
</feature>
<dbReference type="Proteomes" id="UP000076154">
    <property type="component" value="Unassembled WGS sequence"/>
</dbReference>
<dbReference type="PROSITE" id="PS50157">
    <property type="entry name" value="ZINC_FINGER_C2H2_2"/>
    <property type="match status" value="1"/>
</dbReference>
<feature type="compositionally biased region" description="Basic residues" evidence="2">
    <location>
        <begin position="166"/>
        <end position="181"/>
    </location>
</feature>
<feature type="compositionally biased region" description="Polar residues" evidence="2">
    <location>
        <begin position="22"/>
        <end position="32"/>
    </location>
</feature>
<evidence type="ECO:0000313" key="4">
    <source>
        <dbReference type="EMBL" id="RDB26798.1"/>
    </source>
</evidence>
<reference evidence="4" key="1">
    <citation type="submission" date="2018-04" db="EMBL/GenBank/DDBJ databases">
        <title>Whole genome sequencing of Hypsizygus marmoreus.</title>
        <authorList>
            <person name="Choi I.-G."/>
            <person name="Min B."/>
            <person name="Kim J.-G."/>
            <person name="Kim S."/>
            <person name="Oh Y.-L."/>
            <person name="Kong W.-S."/>
            <person name="Park H."/>
            <person name="Jeong J."/>
            <person name="Song E.-S."/>
        </authorList>
    </citation>
    <scope>NUCLEOTIDE SEQUENCE [LARGE SCALE GENOMIC DNA]</scope>
    <source>
        <strain evidence="4">51987-8</strain>
    </source>
</reference>
<dbReference type="InParanoid" id="A0A369JYI0"/>
<feature type="compositionally biased region" description="Polar residues" evidence="2">
    <location>
        <begin position="137"/>
        <end position="146"/>
    </location>
</feature>
<feature type="domain" description="C2H2-type" evidence="3">
    <location>
        <begin position="374"/>
        <end position="396"/>
    </location>
</feature>
<name>A0A369JYI0_HYPMA</name>
<evidence type="ECO:0000313" key="5">
    <source>
        <dbReference type="Proteomes" id="UP000076154"/>
    </source>
</evidence>
<gene>
    <name evidence="4" type="ORF">Hypma_005300</name>
</gene>
<dbReference type="AlphaFoldDB" id="A0A369JYI0"/>
<sequence>MAEWVDQVAILIKTPEPEEGQRPNSKGSTTSEEYYRRWNEAYDAIAPEDPPRTGPSQLPRRDLSHESSQESHQSSPTSDSLDSIPPGTDPSQLPGRRSTPEITQESQQSSSSNDSLASQGSQPMGADVLSSAMRQEPWTTHSTSQRDVFPSQEGSFRDNAFPSLNRRPRRRKASRTSRRPSRGPNVHNPQRIVRFRRSHQENAVASSSRDIIRNPVTVSSGMYDPQPPPMTQSTELGVSASLEHSSVYPYDDSPRGPNFQYRWGAQDDAAASSSVAGIADLPNSSLRLLGEDGFQASSGMDSTKRNILRLRNHSVSRLGGPGDTALWNQTTASSSMGTAQNAGDNSNSLMEVDDPPPDPSSAPRVNKKPRSCSYLCRYCKKSFPNKKALTSHCALHHPHPMITRSRRTNRRGKKTRSSSRRKN</sequence>
<feature type="region of interest" description="Disordered" evidence="2">
    <location>
        <begin position="327"/>
        <end position="368"/>
    </location>
</feature>
<feature type="region of interest" description="Disordered" evidence="2">
    <location>
        <begin position="1"/>
        <end position="193"/>
    </location>
</feature>
<accession>A0A369JYI0</accession>
<evidence type="ECO:0000256" key="1">
    <source>
        <dbReference type="PROSITE-ProRule" id="PRU00042"/>
    </source>
</evidence>
<dbReference type="EMBL" id="LUEZ02000023">
    <property type="protein sequence ID" value="RDB26798.1"/>
    <property type="molecule type" value="Genomic_DNA"/>
</dbReference>
<feature type="compositionally biased region" description="Low complexity" evidence="2">
    <location>
        <begin position="104"/>
        <end position="122"/>
    </location>
</feature>
<evidence type="ECO:0000259" key="3">
    <source>
        <dbReference type="PROSITE" id="PS50157"/>
    </source>
</evidence>